<feature type="compositionally biased region" description="Low complexity" evidence="1">
    <location>
        <begin position="368"/>
        <end position="382"/>
    </location>
</feature>
<feature type="compositionally biased region" description="Polar residues" evidence="1">
    <location>
        <begin position="545"/>
        <end position="555"/>
    </location>
</feature>
<keyword evidence="2" id="KW-0812">Transmembrane</keyword>
<dbReference type="PANTHER" id="PTHR12558:SF13">
    <property type="entry name" value="CELL DIVISION CYCLE PROTEIN 27 HOMOLOG"/>
    <property type="match status" value="1"/>
</dbReference>
<dbReference type="SUPFAM" id="SSF48452">
    <property type="entry name" value="TPR-like"/>
    <property type="match status" value="1"/>
</dbReference>
<protein>
    <submittedName>
        <fullName evidence="4">Tetratricopeptide repeat protein</fullName>
    </submittedName>
</protein>
<feature type="transmembrane region" description="Helical" evidence="2">
    <location>
        <begin position="21"/>
        <end position="39"/>
    </location>
</feature>
<evidence type="ECO:0000313" key="4">
    <source>
        <dbReference type="EMBL" id="HGB13714.1"/>
    </source>
</evidence>
<gene>
    <name evidence="4" type="ORF">ENV62_00510</name>
</gene>
<dbReference type="Pfam" id="PF14559">
    <property type="entry name" value="TPR_19"/>
    <property type="match status" value="1"/>
</dbReference>
<feature type="compositionally biased region" description="Low complexity" evidence="1">
    <location>
        <begin position="231"/>
        <end position="244"/>
    </location>
</feature>
<accession>A0A7C3WPC2</accession>
<sequence length="701" mass="76076">MPGHGLHQKKPEIGLIGLQSIKFSLLGLTCLALIMFLAGCNVRQFFGAGPTEKFWAGVRPVEGETERLLRNFRYLKAAGRTQLALRELEEAHQRDPNNIKIIDILAQCYEELGAWDRAEELYLSALAKDKDNPALANNLCFSYYQAGRYDKAETCLRELLNRHPQNATVRNNLGLLLAKTGRQDEAFRLWREKEGEARARDLLHQALAALGQSPAMDVSQQAGPDLGKGPGAAAISSVPSIASSTPQKPDTSGALRPRDQGAPASATASTPKVTSERAEAQKLPETAPKRRDEVKIATPAKPAGPKAASKEGSHFWTVPVAGGTGETVKNAPVATKISQPTDPVQPAPKKAVIAAASPSRSSPPAPSPSGTGKTALAAKGGAQVRQQGSAAAKEKPRPEGQMAKQPDEAMPVPAKSESRGFLTAPELLHTRIEIRNGNGVKGIAALHRTWLTLEGFTVVAIGNHIDFGLTETVIRYQPGAERVARTLKKEFFPTADIRLNERLGKDADVQILLGQDQKSRMADIAARIAYLDLKAQVASVLRSSDQSQAVSSGPAPTNLPEPGATPVRKKTSEGLPVPAAKPNLQPENIKITSLTAEELKSTKIELRNGNGVQDQARRFRSELELQGFNVVRIKNHFDFGKEQTTVFYRPGTRRVAQTLNQRFFKQARLEEAPELPQEVDVKIILGHDLKRPADRLARLTR</sequence>
<dbReference type="InterPro" id="IPR019734">
    <property type="entry name" value="TPR_rpt"/>
</dbReference>
<dbReference type="Pfam" id="PF13399">
    <property type="entry name" value="LytR_C"/>
    <property type="match status" value="2"/>
</dbReference>
<feature type="region of interest" description="Disordered" evidence="1">
    <location>
        <begin position="216"/>
        <end position="418"/>
    </location>
</feature>
<dbReference type="Pfam" id="PF13432">
    <property type="entry name" value="TPR_16"/>
    <property type="match status" value="1"/>
</dbReference>
<feature type="compositionally biased region" description="Basic and acidic residues" evidence="1">
    <location>
        <begin position="274"/>
        <end position="295"/>
    </location>
</feature>
<keyword evidence="2" id="KW-0472">Membrane</keyword>
<name>A0A7C3WPC2_9BACT</name>
<comment type="caution">
    <text evidence="4">The sequence shown here is derived from an EMBL/GenBank/DDBJ whole genome shotgun (WGS) entry which is preliminary data.</text>
</comment>
<dbReference type="InterPro" id="IPR027381">
    <property type="entry name" value="LytR/CpsA/Psr_C"/>
</dbReference>
<feature type="compositionally biased region" description="Low complexity" evidence="1">
    <location>
        <begin position="296"/>
        <end position="307"/>
    </location>
</feature>
<feature type="domain" description="LytR/CpsA/Psr regulator C-terminal" evidence="3">
    <location>
        <begin position="430"/>
        <end position="516"/>
    </location>
</feature>
<reference evidence="4" key="1">
    <citation type="journal article" date="2020" name="mSystems">
        <title>Genome- and Community-Level Interaction Insights into Carbon Utilization and Element Cycling Functions of Hydrothermarchaeota in Hydrothermal Sediment.</title>
        <authorList>
            <person name="Zhou Z."/>
            <person name="Liu Y."/>
            <person name="Xu W."/>
            <person name="Pan J."/>
            <person name="Luo Z.H."/>
            <person name="Li M."/>
        </authorList>
    </citation>
    <scope>NUCLEOTIDE SEQUENCE [LARGE SCALE GENOMIC DNA]</scope>
    <source>
        <strain evidence="4">SpSt-776</strain>
    </source>
</reference>
<dbReference type="EMBL" id="DTHB01000009">
    <property type="protein sequence ID" value="HGB13714.1"/>
    <property type="molecule type" value="Genomic_DNA"/>
</dbReference>
<evidence type="ECO:0000256" key="2">
    <source>
        <dbReference type="SAM" id="Phobius"/>
    </source>
</evidence>
<proteinExistence type="predicted"/>
<dbReference type="Gene3D" id="3.30.70.2390">
    <property type="match status" value="2"/>
</dbReference>
<dbReference type="Gene3D" id="1.25.40.10">
    <property type="entry name" value="Tetratricopeptide repeat domain"/>
    <property type="match status" value="1"/>
</dbReference>
<feature type="region of interest" description="Disordered" evidence="1">
    <location>
        <begin position="545"/>
        <end position="583"/>
    </location>
</feature>
<dbReference type="PANTHER" id="PTHR12558">
    <property type="entry name" value="CELL DIVISION CYCLE 16,23,27"/>
    <property type="match status" value="1"/>
</dbReference>
<evidence type="ECO:0000256" key="1">
    <source>
        <dbReference type="SAM" id="MobiDB-lite"/>
    </source>
</evidence>
<dbReference type="AlphaFoldDB" id="A0A7C3WPC2"/>
<keyword evidence="2" id="KW-1133">Transmembrane helix</keyword>
<feature type="domain" description="LytR/CpsA/Psr regulator C-terminal" evidence="3">
    <location>
        <begin position="602"/>
        <end position="688"/>
    </location>
</feature>
<organism evidence="4">
    <name type="scientific">Desulfobacca acetoxidans</name>
    <dbReference type="NCBI Taxonomy" id="60893"/>
    <lineage>
        <taxon>Bacteria</taxon>
        <taxon>Pseudomonadati</taxon>
        <taxon>Thermodesulfobacteriota</taxon>
        <taxon>Desulfobaccia</taxon>
        <taxon>Desulfobaccales</taxon>
        <taxon>Desulfobaccaceae</taxon>
        <taxon>Desulfobacca</taxon>
    </lineage>
</organism>
<dbReference type="SMART" id="SM00028">
    <property type="entry name" value="TPR"/>
    <property type="match status" value="3"/>
</dbReference>
<dbReference type="InterPro" id="IPR011990">
    <property type="entry name" value="TPR-like_helical_dom_sf"/>
</dbReference>
<evidence type="ECO:0000259" key="3">
    <source>
        <dbReference type="Pfam" id="PF13399"/>
    </source>
</evidence>